<dbReference type="Pfam" id="PF01336">
    <property type="entry name" value="tRNA_anti-codon"/>
    <property type="match status" value="1"/>
</dbReference>
<feature type="compositionally biased region" description="Polar residues" evidence="6">
    <location>
        <begin position="259"/>
        <end position="282"/>
    </location>
</feature>
<dbReference type="GO" id="GO:0003677">
    <property type="term" value="F:DNA binding"/>
    <property type="evidence" value="ECO:0007669"/>
    <property type="project" value="UniProtKB-KW"/>
</dbReference>
<keyword evidence="10" id="KW-1185">Reference proteome</keyword>
<evidence type="ECO:0000256" key="5">
    <source>
        <dbReference type="ARBA" id="ARBA00023125"/>
    </source>
</evidence>
<organism evidence="9 10">
    <name type="scientific">Bemisia tabaci</name>
    <name type="common">Sweetpotato whitefly</name>
    <name type="synonym">Aleurodes tabaci</name>
    <dbReference type="NCBI Taxonomy" id="7038"/>
    <lineage>
        <taxon>Eukaryota</taxon>
        <taxon>Metazoa</taxon>
        <taxon>Ecdysozoa</taxon>
        <taxon>Arthropoda</taxon>
        <taxon>Hexapoda</taxon>
        <taxon>Insecta</taxon>
        <taxon>Pterygota</taxon>
        <taxon>Neoptera</taxon>
        <taxon>Paraneoptera</taxon>
        <taxon>Hemiptera</taxon>
        <taxon>Sternorrhyncha</taxon>
        <taxon>Aleyrodoidea</taxon>
        <taxon>Aleyrodidae</taxon>
        <taxon>Aleyrodinae</taxon>
        <taxon>Bemisia</taxon>
    </lineage>
</organism>
<evidence type="ECO:0000256" key="4">
    <source>
        <dbReference type="ARBA" id="ARBA00022833"/>
    </source>
</evidence>
<dbReference type="Proteomes" id="UP001152759">
    <property type="component" value="Chromosome 5"/>
</dbReference>
<accession>A0A9P0F6K1</accession>
<dbReference type="InterPro" id="IPR031657">
    <property type="entry name" value="REPA_OB_2"/>
</dbReference>
<dbReference type="Gene3D" id="2.40.50.140">
    <property type="entry name" value="Nucleic acid-binding proteins"/>
    <property type="match status" value="2"/>
</dbReference>
<reference evidence="9" key="1">
    <citation type="submission" date="2021-12" db="EMBL/GenBank/DDBJ databases">
        <authorList>
            <person name="King R."/>
        </authorList>
    </citation>
    <scope>NUCLEOTIDE SEQUENCE</scope>
</reference>
<sequence>MPSAIRAKIPRGRQKTPGGLAAYPTSGNESTPQSKNNSEVRNLLLLNMVNVANDISNNDSDITHPVNEAENSFIENLETHQSNSKPKKKIKSKSRDLSVNVANDISNNDSDITHPVNEAENSFIENLETHQSNSKPKKKIKSKSRDLSLNIDVENEIISISDSEQSHARNESPSSFIKNAKKSYQSNLKLKRKRKSNSSPISVNLANDISNNYSEITHPVNEAENSFIENLETHQSNSKPKKKIKSKSRDLSVTEEFESNNIPDNNFETSHQKETTSSIKKPTTTYTDTSDSSRKNEEKRWTYEELMDSSNNEKVPIPISEVNNQLGPVGWCIKGTVVKMTNLTTYENPQKKGRYIKFTLQDESGDILITAFNEMASEFDKVVKYGDPYKFQNGMVKFANNKWNQTSHNYEITCTRQSKVSILRPDQLPSGKSDIIYADFTELLNLPEGTEVNVKGQISIVHESERIYSEQKEKSFDKRLIVLKDKEGNTIDIDLWNNSINLVTEKDVKKQLQILNGRTYDYQGHRSISTTNSRVQFTH</sequence>
<protein>
    <submittedName>
        <fullName evidence="9">Uncharacterized protein</fullName>
    </submittedName>
</protein>
<feature type="domain" description="OB" evidence="7">
    <location>
        <begin position="332"/>
        <end position="415"/>
    </location>
</feature>
<evidence type="ECO:0000259" key="8">
    <source>
        <dbReference type="Pfam" id="PF16900"/>
    </source>
</evidence>
<dbReference type="EMBL" id="OU963866">
    <property type="protein sequence ID" value="CAH0390090.1"/>
    <property type="molecule type" value="Genomic_DNA"/>
</dbReference>
<evidence type="ECO:0000256" key="1">
    <source>
        <dbReference type="ARBA" id="ARBA00005690"/>
    </source>
</evidence>
<evidence type="ECO:0000259" key="7">
    <source>
        <dbReference type="Pfam" id="PF01336"/>
    </source>
</evidence>
<keyword evidence="5" id="KW-0238">DNA-binding</keyword>
<evidence type="ECO:0000256" key="3">
    <source>
        <dbReference type="ARBA" id="ARBA00022771"/>
    </source>
</evidence>
<keyword evidence="2" id="KW-0479">Metal-binding</keyword>
<dbReference type="SUPFAM" id="SSF50249">
    <property type="entry name" value="Nucleic acid-binding proteins"/>
    <property type="match status" value="2"/>
</dbReference>
<evidence type="ECO:0000256" key="2">
    <source>
        <dbReference type="ARBA" id="ARBA00022723"/>
    </source>
</evidence>
<feature type="compositionally biased region" description="Polar residues" evidence="6">
    <location>
        <begin position="25"/>
        <end position="37"/>
    </location>
</feature>
<evidence type="ECO:0000313" key="10">
    <source>
        <dbReference type="Proteomes" id="UP001152759"/>
    </source>
</evidence>
<dbReference type="FunFam" id="2.40.50.140:FF:000041">
    <property type="entry name" value="Replication protein A subunit"/>
    <property type="match status" value="1"/>
</dbReference>
<feature type="domain" description="Replication protein A OB" evidence="8">
    <location>
        <begin position="442"/>
        <end position="535"/>
    </location>
</feature>
<feature type="region of interest" description="Disordered" evidence="6">
    <location>
        <begin position="232"/>
        <end position="298"/>
    </location>
</feature>
<feature type="region of interest" description="Disordered" evidence="6">
    <location>
        <begin position="1"/>
        <end position="37"/>
    </location>
</feature>
<dbReference type="InterPro" id="IPR012340">
    <property type="entry name" value="NA-bd_OB-fold"/>
</dbReference>
<keyword evidence="4" id="KW-0862">Zinc</keyword>
<keyword evidence="3" id="KW-0863">Zinc-finger</keyword>
<dbReference type="InterPro" id="IPR004365">
    <property type="entry name" value="NA-bd_OB_tRNA"/>
</dbReference>
<proteinExistence type="inferred from homology"/>
<dbReference type="Pfam" id="PF16900">
    <property type="entry name" value="REPA_OB_2"/>
    <property type="match status" value="1"/>
</dbReference>
<evidence type="ECO:0000313" key="9">
    <source>
        <dbReference type="EMBL" id="CAH0390090.1"/>
    </source>
</evidence>
<dbReference type="GO" id="GO:0008270">
    <property type="term" value="F:zinc ion binding"/>
    <property type="evidence" value="ECO:0007669"/>
    <property type="project" value="UniProtKB-KW"/>
</dbReference>
<comment type="similarity">
    <text evidence="1">Belongs to the replication factor A protein 1 family.</text>
</comment>
<dbReference type="AlphaFoldDB" id="A0A9P0F6K1"/>
<name>A0A9P0F6K1_BEMTA</name>
<evidence type="ECO:0000256" key="6">
    <source>
        <dbReference type="SAM" id="MobiDB-lite"/>
    </source>
</evidence>
<gene>
    <name evidence="9" type="ORF">BEMITA_LOCUS8848</name>
</gene>